<comment type="pathway">
    <text evidence="1">Porphyrin-containing compound metabolism; protoporphyrin-IX biosynthesis; coproporphyrinogen-III from 5-aminolevulinate: step 1/4.</text>
</comment>
<feature type="non-terminal residue" evidence="11">
    <location>
        <position position="1"/>
    </location>
</feature>
<evidence type="ECO:0000256" key="9">
    <source>
        <dbReference type="ARBA" id="ARBA00047651"/>
    </source>
</evidence>
<feature type="region of interest" description="Disordered" evidence="10">
    <location>
        <begin position="1"/>
        <end position="31"/>
    </location>
</feature>
<dbReference type="GO" id="GO:0046872">
    <property type="term" value="F:metal ion binding"/>
    <property type="evidence" value="ECO:0007669"/>
    <property type="project" value="InterPro"/>
</dbReference>
<evidence type="ECO:0000313" key="11">
    <source>
        <dbReference type="EMBL" id="AAB38295.1"/>
    </source>
</evidence>
<dbReference type="GO" id="GO:0004655">
    <property type="term" value="F:porphobilinogen synthase activity"/>
    <property type="evidence" value="ECO:0007669"/>
    <property type="project" value="UniProtKB-EC"/>
</dbReference>
<organism evidence="11">
    <name type="scientific">Aeromonas hydrophila</name>
    <dbReference type="NCBI Taxonomy" id="644"/>
    <lineage>
        <taxon>Bacteria</taxon>
        <taxon>Pseudomonadati</taxon>
        <taxon>Pseudomonadota</taxon>
        <taxon>Gammaproteobacteria</taxon>
        <taxon>Aeromonadales</taxon>
        <taxon>Aeromonadaceae</taxon>
        <taxon>Aeromonas</taxon>
    </lineage>
</organism>
<keyword evidence="7" id="KW-0627">Porphyrin biosynthesis</keyword>
<proteinExistence type="inferred from homology"/>
<keyword evidence="6" id="KW-0456">Lyase</keyword>
<reference evidence="11" key="1">
    <citation type="submission" date="1996-10" db="EMBL/GenBank/DDBJ databases">
        <authorList>
            <person name="Ingham A.B."/>
            <person name="Pemberton J.M."/>
        </authorList>
    </citation>
    <scope>NUCLEOTIDE SEQUENCE</scope>
    <source>
        <strain evidence="11">JMP636</strain>
    </source>
</reference>
<evidence type="ECO:0000256" key="5">
    <source>
        <dbReference type="ARBA" id="ARBA00023133"/>
    </source>
</evidence>
<dbReference type="InterPro" id="IPR001731">
    <property type="entry name" value="ALAD"/>
</dbReference>
<keyword evidence="5" id="KW-0350">Heme biosynthesis</keyword>
<dbReference type="AlphaFoldDB" id="P94152"/>
<protein>
    <recommendedName>
        <fullName evidence="4">Delta-aminolevulinic acid dehydratase</fullName>
        <ecNumber evidence="3">4.2.1.24</ecNumber>
    </recommendedName>
    <alternativeName>
        <fullName evidence="8">Porphobilinogen synthase</fullName>
    </alternativeName>
</protein>
<gene>
    <name evidence="11" type="primary">hemA</name>
</gene>
<sequence>HGPFRDSVVLPPPRQDHQATYQMDPANDHEPLHEVPLNIQEGADSVMVKPGHTVSGRDPRVKDQFAYRPSLSGDGEYPYTCAIQNAAEGEGVILDPCLST</sequence>
<dbReference type="Pfam" id="PF00490">
    <property type="entry name" value="ALAD"/>
    <property type="match status" value="1"/>
</dbReference>
<evidence type="ECO:0000256" key="1">
    <source>
        <dbReference type="ARBA" id="ARBA00004694"/>
    </source>
</evidence>
<evidence type="ECO:0000256" key="8">
    <source>
        <dbReference type="ARBA" id="ARBA00032837"/>
    </source>
</evidence>
<comment type="catalytic activity">
    <reaction evidence="9">
        <text>2 5-aminolevulinate = porphobilinogen + 2 H2O + H(+)</text>
        <dbReference type="Rhea" id="RHEA:24064"/>
        <dbReference type="ChEBI" id="CHEBI:15377"/>
        <dbReference type="ChEBI" id="CHEBI:15378"/>
        <dbReference type="ChEBI" id="CHEBI:58126"/>
        <dbReference type="ChEBI" id="CHEBI:356416"/>
        <dbReference type="EC" id="4.2.1.24"/>
    </reaction>
</comment>
<evidence type="ECO:0000256" key="7">
    <source>
        <dbReference type="ARBA" id="ARBA00023244"/>
    </source>
</evidence>
<dbReference type="EC" id="4.2.1.24" evidence="3"/>
<evidence type="ECO:0000256" key="10">
    <source>
        <dbReference type="SAM" id="MobiDB-lite"/>
    </source>
</evidence>
<evidence type="ECO:0000256" key="6">
    <source>
        <dbReference type="ARBA" id="ARBA00023239"/>
    </source>
</evidence>
<dbReference type="SUPFAM" id="SSF51569">
    <property type="entry name" value="Aldolase"/>
    <property type="match status" value="1"/>
</dbReference>
<name>P94152_AERHY</name>
<feature type="non-terminal residue" evidence="11">
    <location>
        <position position="100"/>
    </location>
</feature>
<evidence type="ECO:0000256" key="4">
    <source>
        <dbReference type="ARBA" id="ARBA00020771"/>
    </source>
</evidence>
<dbReference type="InterPro" id="IPR013785">
    <property type="entry name" value="Aldolase_TIM"/>
</dbReference>
<dbReference type="UniPathway" id="UPA00251">
    <property type="reaction ID" value="UER00318"/>
</dbReference>
<accession>P94152</accession>
<comment type="similarity">
    <text evidence="2">Belongs to the ALAD family.</text>
</comment>
<dbReference type="GO" id="GO:0006782">
    <property type="term" value="P:protoporphyrinogen IX biosynthetic process"/>
    <property type="evidence" value="ECO:0007669"/>
    <property type="project" value="UniProtKB-UniPathway"/>
</dbReference>
<dbReference type="EMBL" id="U76361">
    <property type="protein sequence ID" value="AAB38295.1"/>
    <property type="molecule type" value="Genomic_DNA"/>
</dbReference>
<evidence type="ECO:0000256" key="3">
    <source>
        <dbReference type="ARBA" id="ARBA00012053"/>
    </source>
</evidence>
<evidence type="ECO:0000256" key="2">
    <source>
        <dbReference type="ARBA" id="ARBA00008055"/>
    </source>
</evidence>
<dbReference type="Gene3D" id="3.20.20.70">
    <property type="entry name" value="Aldolase class I"/>
    <property type="match status" value="1"/>
</dbReference>